<comment type="caution">
    <text evidence="2">The sequence shown here is derived from an EMBL/GenBank/DDBJ whole genome shotgun (WGS) entry which is preliminary data.</text>
</comment>
<dbReference type="Proteomes" id="UP000287022">
    <property type="component" value="Unassembled WGS sequence"/>
</dbReference>
<name>A0A432Z3V7_9GAMM</name>
<dbReference type="AlphaFoldDB" id="A0A432Z3V7"/>
<keyword evidence="3" id="KW-1185">Reference proteome</keyword>
<evidence type="ECO:0000313" key="3">
    <source>
        <dbReference type="Proteomes" id="UP000287022"/>
    </source>
</evidence>
<dbReference type="EMBL" id="PIQE01000002">
    <property type="protein sequence ID" value="RUO72582.1"/>
    <property type="molecule type" value="Genomic_DNA"/>
</dbReference>
<reference evidence="3" key="1">
    <citation type="journal article" date="2018" name="Front. Microbiol.">
        <title>Genome-Based Analysis Reveals the Taxonomy and Diversity of the Family Idiomarinaceae.</title>
        <authorList>
            <person name="Liu Y."/>
            <person name="Lai Q."/>
            <person name="Shao Z."/>
        </authorList>
    </citation>
    <scope>NUCLEOTIDE SEQUENCE [LARGE SCALE GENOMIC DNA]</scope>
    <source>
        <strain evidence="3">c121</strain>
    </source>
</reference>
<gene>
    <name evidence="2" type="ORF">CWI80_08515</name>
</gene>
<keyword evidence="1" id="KW-0732">Signal</keyword>
<dbReference type="STRING" id="1122124.GCA_000423165_01443"/>
<dbReference type="Pfam" id="PF10972">
    <property type="entry name" value="CsiV"/>
    <property type="match status" value="1"/>
</dbReference>
<dbReference type="InterPro" id="IPR021241">
    <property type="entry name" value="CsiV"/>
</dbReference>
<accession>A0A432Z3V7</accession>
<feature type="signal peptide" evidence="1">
    <location>
        <begin position="1"/>
        <end position="38"/>
    </location>
</feature>
<proteinExistence type="predicted"/>
<sequence>MIKGFTMVQGWNWRRAGQQLMATALGAVALVSYAPVQAAPPIDQWRWFEVEVLVFRHNDAGTSDEQFPWQGPRNDLQFQYDLISPELTTDFTAVVAELPECEAPALRPDFSVASIFCRKPYELDPALPFNQQRQQQALALEDRLPRTVFDGQAQEVGSATAPFLAPAEQLELAEMRQQLVRRGTATPLLHLSWYQPVFSQNDAYKIRLFGGENYGKTFSPEGYLYQDASADDSFTSAALVHRIEQMLAAQQQGQLHFTGRAHDRPIAPPPASVTRPNQPTPVWELDGTLQIYLVGNYLHIASDLELREPHAVNWQPASLATQAETALAPHDANLFLRSFKLEQLRRVISHETHYFDHPKLGVVVQIRRTGLSARRY</sequence>
<evidence type="ECO:0000313" key="2">
    <source>
        <dbReference type="EMBL" id="RUO72582.1"/>
    </source>
</evidence>
<feature type="chain" id="PRO_5019119922" evidence="1">
    <location>
        <begin position="39"/>
        <end position="376"/>
    </location>
</feature>
<evidence type="ECO:0000256" key="1">
    <source>
        <dbReference type="SAM" id="SignalP"/>
    </source>
</evidence>
<organism evidence="2 3">
    <name type="scientific">Pseudidiomarina sediminum</name>
    <dbReference type="NCBI Taxonomy" id="431675"/>
    <lineage>
        <taxon>Bacteria</taxon>
        <taxon>Pseudomonadati</taxon>
        <taxon>Pseudomonadota</taxon>
        <taxon>Gammaproteobacteria</taxon>
        <taxon>Alteromonadales</taxon>
        <taxon>Idiomarinaceae</taxon>
        <taxon>Pseudidiomarina</taxon>
    </lineage>
</organism>
<protein>
    <submittedName>
        <fullName evidence="2">Uncharacterized protein</fullName>
    </submittedName>
</protein>